<name>A0A2B7XMU2_POLH7</name>
<protein>
    <recommendedName>
        <fullName evidence="2">BTB domain-containing protein</fullName>
    </recommendedName>
</protein>
<evidence type="ECO:0000256" key="1">
    <source>
        <dbReference type="SAM" id="MobiDB-lite"/>
    </source>
</evidence>
<sequence>MDQPSHIIDPDGEVIIILRNANPPFAELDEATVADMPSQTLSEPNPYAQSHSEETGASHNYIVRSKKGKKRKKAKRSAAHDASFEPFLEPAEEPAEELAEELAEEPAETGFVDGPSDSERTSTYGGPTREINNYNQGDAQQDNSDEDFTERNFSIQVSAKHLTLASSVFKKMLTSGLKEAVTYLQKRSVEIETESWDVEALLILLRVMHCQHNRIPRKLSLEMLAKVAVLADYYNCKEAVSIFADIWIDALEERSPMMDRRNLILWLWISWYFQVPGKFQETTSIVMSRSNGSIDSLGLPIPNKVLESMNYRRHEAINNIVLLLHEKCESLLSGRRGCCFECGSIMYGALAKQMQSNALLSPKPVAPFMSLNYEQLVQKVLSFESPQWSCYTHNYRDCLDSSFPSLLGELNHSIEGFDLHFLMDRNSIASPNHQSLSV</sequence>
<evidence type="ECO:0000313" key="3">
    <source>
        <dbReference type="EMBL" id="PGH10466.1"/>
    </source>
</evidence>
<organism evidence="3 4">
    <name type="scientific">Polytolypa hystricis (strain UAMH7299)</name>
    <dbReference type="NCBI Taxonomy" id="1447883"/>
    <lineage>
        <taxon>Eukaryota</taxon>
        <taxon>Fungi</taxon>
        <taxon>Dikarya</taxon>
        <taxon>Ascomycota</taxon>
        <taxon>Pezizomycotina</taxon>
        <taxon>Eurotiomycetes</taxon>
        <taxon>Eurotiomycetidae</taxon>
        <taxon>Onygenales</taxon>
        <taxon>Onygenales incertae sedis</taxon>
        <taxon>Polytolypa</taxon>
    </lineage>
</organism>
<evidence type="ECO:0000313" key="4">
    <source>
        <dbReference type="Proteomes" id="UP000224634"/>
    </source>
</evidence>
<accession>A0A2B7XMU2</accession>
<keyword evidence="4" id="KW-1185">Reference proteome</keyword>
<feature type="compositionally biased region" description="Polar residues" evidence="1">
    <location>
        <begin position="121"/>
        <end position="142"/>
    </location>
</feature>
<dbReference type="SUPFAM" id="SSF54695">
    <property type="entry name" value="POZ domain"/>
    <property type="match status" value="1"/>
</dbReference>
<dbReference type="InterPro" id="IPR011333">
    <property type="entry name" value="SKP1/BTB/POZ_sf"/>
</dbReference>
<dbReference type="STRING" id="1447883.A0A2B7XMU2"/>
<dbReference type="Pfam" id="PF00651">
    <property type="entry name" value="BTB"/>
    <property type="match status" value="1"/>
</dbReference>
<dbReference type="EMBL" id="PDNA01000146">
    <property type="protein sequence ID" value="PGH10466.1"/>
    <property type="molecule type" value="Genomic_DNA"/>
</dbReference>
<reference evidence="3 4" key="1">
    <citation type="submission" date="2017-10" db="EMBL/GenBank/DDBJ databases">
        <title>Comparative genomics in systemic dimorphic fungi from Ajellomycetaceae.</title>
        <authorList>
            <person name="Munoz J.F."/>
            <person name="Mcewen J.G."/>
            <person name="Clay O.K."/>
            <person name="Cuomo C.A."/>
        </authorList>
    </citation>
    <scope>NUCLEOTIDE SEQUENCE [LARGE SCALE GENOMIC DNA]</scope>
    <source>
        <strain evidence="3 4">UAMH7299</strain>
    </source>
</reference>
<gene>
    <name evidence="3" type="ORF">AJ80_07509</name>
</gene>
<comment type="caution">
    <text evidence="3">The sequence shown here is derived from an EMBL/GenBank/DDBJ whole genome shotgun (WGS) entry which is preliminary data.</text>
</comment>
<dbReference type="Proteomes" id="UP000224634">
    <property type="component" value="Unassembled WGS sequence"/>
</dbReference>
<dbReference type="InterPro" id="IPR000210">
    <property type="entry name" value="BTB/POZ_dom"/>
</dbReference>
<feature type="compositionally biased region" description="Polar residues" evidence="1">
    <location>
        <begin position="37"/>
        <end position="50"/>
    </location>
</feature>
<dbReference type="Gene3D" id="3.30.710.10">
    <property type="entry name" value="Potassium Channel Kv1.1, Chain A"/>
    <property type="match status" value="1"/>
</dbReference>
<proteinExistence type="predicted"/>
<feature type="compositionally biased region" description="Basic residues" evidence="1">
    <location>
        <begin position="64"/>
        <end position="77"/>
    </location>
</feature>
<feature type="domain" description="BTB" evidence="2">
    <location>
        <begin position="160"/>
        <end position="242"/>
    </location>
</feature>
<evidence type="ECO:0000259" key="2">
    <source>
        <dbReference type="Pfam" id="PF00651"/>
    </source>
</evidence>
<feature type="region of interest" description="Disordered" evidence="1">
    <location>
        <begin position="33"/>
        <end position="146"/>
    </location>
</feature>
<dbReference type="AlphaFoldDB" id="A0A2B7XMU2"/>
<dbReference type="OrthoDB" id="5326346at2759"/>
<feature type="compositionally biased region" description="Acidic residues" evidence="1">
    <location>
        <begin position="90"/>
        <end position="107"/>
    </location>
</feature>